<feature type="region of interest" description="Disordered" evidence="1">
    <location>
        <begin position="174"/>
        <end position="198"/>
    </location>
</feature>
<feature type="compositionally biased region" description="Acidic residues" evidence="1">
    <location>
        <begin position="99"/>
        <end position="130"/>
    </location>
</feature>
<evidence type="ECO:0000313" key="3">
    <source>
        <dbReference type="EMBL" id="ODQ96241.1"/>
    </source>
</evidence>
<keyword evidence="4" id="KW-1185">Reference proteome</keyword>
<name>A0A1E3S2G0_9MYCO</name>
<reference evidence="4" key="1">
    <citation type="submission" date="2016-09" db="EMBL/GenBank/DDBJ databases">
        <authorList>
            <person name="Greninger A.L."/>
            <person name="Jerome K.R."/>
            <person name="Mcnair B."/>
            <person name="Wallis C."/>
            <person name="Fang F."/>
        </authorList>
    </citation>
    <scope>NUCLEOTIDE SEQUENCE [LARGE SCALE GENOMIC DNA]</scope>
    <source>
        <strain evidence="4">M7</strain>
    </source>
</reference>
<dbReference type="Pfam" id="PF17963">
    <property type="entry name" value="Big_9"/>
    <property type="match status" value="12"/>
</dbReference>
<dbReference type="SUPFAM" id="SSF51004">
    <property type="entry name" value="C-terminal (heme d1) domain of cytochrome cd1-nitrite reductase"/>
    <property type="match status" value="1"/>
</dbReference>
<evidence type="ECO:0000256" key="1">
    <source>
        <dbReference type="SAM" id="MobiDB-lite"/>
    </source>
</evidence>
<dbReference type="PROSITE" id="PS50268">
    <property type="entry name" value="CADHERIN_2"/>
    <property type="match status" value="1"/>
</dbReference>
<feature type="region of interest" description="Disordered" evidence="1">
    <location>
        <begin position="22"/>
        <end position="162"/>
    </location>
</feature>
<dbReference type="EMBL" id="MIGZ01000005">
    <property type="protein sequence ID" value="ODQ96241.1"/>
    <property type="molecule type" value="Genomic_DNA"/>
</dbReference>
<feature type="domain" description="Cadherin" evidence="2">
    <location>
        <begin position="685"/>
        <end position="766"/>
    </location>
</feature>
<dbReference type="NCBIfam" id="NF012211">
    <property type="entry name" value="tand_rpt_95"/>
    <property type="match status" value="11"/>
</dbReference>
<dbReference type="PANTHER" id="PTHR34720">
    <property type="entry name" value="MICROCYSTIN DEPENDENT PROTEIN"/>
    <property type="match status" value="1"/>
</dbReference>
<sequence length="1713" mass="179156">MGRVGALAVALGVGVAVATGGSGLAWADTGSVGDSQSSGASSGDGSDSSSGQAAGGNSAATQTESGRVDDALDGDDAGLDSAADDAADAEQSTDATLPTDDDEYEDYGEPDGLDEPETDDDTDVDIDDQDSTAATVEPESIVTQRDSALQGSPSNDVDQVSERIDDVASVAEPVDDPHASELTEQQQPAESSTSRVSAETLLDESVEVATTLVEDEPTPTSTEPSSDVVGIASTVMAALLSPFVAPGPGAPAEPPLAWALLGWVRREWQHMFLNRTPTPVVDDITTSEDTPITVDVVTGTDPDSVAGDVVTVTEVTQPQNGSVTYEGGTLTYTPNADFHGTDTFTYTISDEESPLHVHGLRGLWTALFGGDTGHASAVTVTVTVNPVNDLPEAVDDSVTVAEDSGATVIDVLGNDADLDGDDLSVIAVGSAANGTATLTDGVITYTPNADFYGTDSFSYTISDGMGGTATATVTVTVTAEPDPPAPADDTYTTDEDTPLNIPAPGVLGNDVDVDGDDLSVQLAQLPLHGIVSLNEDGSFTYTPISDFHGVDSFIYTVIDSNGGTATATVYVTVNPVNDAPVAVDDAVTVDEDGVAVVDVLANDFDADGDELSVTATGAAGNGTVTLIDGVLTYTPNADFQGADSFTYTVSDGNGGTATATVYVTVNPVNDAPVAVDDAVTVDEDGVAVVDVLANDTDVDGDELTVTTVGSASNGTVTLADGVITYTPNADFQGADSFTYTVSDGNGGTATATVYVTVNSVNDAPVAFDDFYVTRQGMELMIPAPGVLANDFDVDGDELQATVIDGPTNGTISFNGDGSFRYTPNLDFHGADSFTYSVYDGEEAAIATVHITVLQVNSPPVANDDFASTERDRPVVIVVLANDFDPESDRLTVSVVAGPANGDAVLNADGTITYTPSPGFSGRDMFTYQIDDGTDVSEIAMVQIQVRERPLEAPDVVASTDEDNPVDIEILANDPRPGGHSSVDFVVIDGPANGSVRVRSSIDGGYTLTYVPRQDFSGEDSFTYRLVRHDGSVSNVGTVTITVNPVNDDPVAVDDFVTVKTNSGTTVVNVLGNDTDVDGDDLSVTDVGIANNGTVTLTDGVITYTPNVDFVGTDTFTYTIADGNDGVATATVRVTVNNPAVVNDDFASTEEGMPVVIDVLANDSNVDGLRMHIIRPPHNGTAEVNEDGTVTYTPNAGFTGPDHFRYEIRDHTGGWVVAFVNIQVRERTLVAEDVVVFTEENSTQVIDIAVRDNLPGGDTDVTISVDNPDHGLVRFVEHDRGVFRLAYTPRPNFIGTESFTYQLVGADGRVSRPYTVTMTVSPLTGGPRAVDDTVVVDANSDAIEIVVLENDFDVNDGELAVVQVGDARNGTVTVTDGVITYRPNTGFDGVDSFTYTIANDVGEAATATVAVTVKDANPITFDDEAVPSETLLTDSRHRIYVLTDDKLRIVDRVSGRWDTIELGATPSSITVSRNGEYAYVGTSDGPDVTAIAKVDLRTGTSTAIGEAAQPTAMALDRYRDLLYVADYKDATVAVIDTVTGKKQILDIGLRSNSIAVSEFRDTLYVASINNEVWAVDARTGSKELVYSGAWDESTVADPSITVAGEFLYVADGLNNRVAVINAFTNETYAVYDVWASPTSVAATRYGDILVSSRAENKVTVISLELGVLGTFEAGGDLIDIDIADVQPEVYITTREGISTIPMENLGGLFWMDQM</sequence>
<dbReference type="Gene3D" id="2.60.40.2810">
    <property type="match status" value="8"/>
</dbReference>
<comment type="caution">
    <text evidence="3">The sequence shown here is derived from an EMBL/GenBank/DDBJ whole genome shotgun (WGS) entry which is preliminary data.</text>
</comment>
<dbReference type="Gene3D" id="2.130.10.10">
    <property type="entry name" value="YVTN repeat-like/Quinoprotein amine dehydrogenase"/>
    <property type="match status" value="1"/>
</dbReference>
<feature type="compositionally biased region" description="Low complexity" evidence="1">
    <location>
        <begin position="30"/>
        <end position="60"/>
    </location>
</feature>
<dbReference type="InterPro" id="IPR011048">
    <property type="entry name" value="Haem_d1_sf"/>
</dbReference>
<dbReference type="GO" id="GO:0007156">
    <property type="term" value="P:homophilic cell adhesion via plasma membrane adhesion molecules"/>
    <property type="evidence" value="ECO:0007669"/>
    <property type="project" value="InterPro"/>
</dbReference>
<gene>
    <name evidence="3" type="ORF">BHQ17_01720</name>
</gene>
<evidence type="ECO:0000259" key="2">
    <source>
        <dbReference type="PROSITE" id="PS50268"/>
    </source>
</evidence>
<protein>
    <recommendedName>
        <fullName evidence="2">Cadherin domain-containing protein</fullName>
    </recommendedName>
</protein>
<dbReference type="GO" id="GO:0005509">
    <property type="term" value="F:calcium ion binding"/>
    <property type="evidence" value="ECO:0007669"/>
    <property type="project" value="InterPro"/>
</dbReference>
<dbReference type="PANTHER" id="PTHR34720:SF9">
    <property type="entry name" value="BLR4714 PROTEIN"/>
    <property type="match status" value="1"/>
</dbReference>
<feature type="compositionally biased region" description="Polar residues" evidence="1">
    <location>
        <begin position="141"/>
        <end position="158"/>
    </location>
</feature>
<dbReference type="Proteomes" id="UP000094243">
    <property type="component" value="Unassembled WGS sequence"/>
</dbReference>
<proteinExistence type="predicted"/>
<feature type="compositionally biased region" description="Acidic residues" evidence="1">
    <location>
        <begin position="71"/>
        <end position="88"/>
    </location>
</feature>
<dbReference type="Gene3D" id="2.60.40.3440">
    <property type="match status" value="4"/>
</dbReference>
<accession>A0A1E3S2G0</accession>
<dbReference type="InterPro" id="IPR002126">
    <property type="entry name" value="Cadherin-like_dom"/>
</dbReference>
<organism evidence="3 4">
    <name type="scientific">Mycolicibacterium holsaticum</name>
    <dbReference type="NCBI Taxonomy" id="152142"/>
    <lineage>
        <taxon>Bacteria</taxon>
        <taxon>Bacillati</taxon>
        <taxon>Actinomycetota</taxon>
        <taxon>Actinomycetes</taxon>
        <taxon>Mycobacteriales</taxon>
        <taxon>Mycobacteriaceae</taxon>
        <taxon>Mycolicibacterium</taxon>
    </lineage>
</organism>
<feature type="compositionally biased region" description="Polar residues" evidence="1">
    <location>
        <begin position="182"/>
        <end position="197"/>
    </location>
</feature>
<dbReference type="GO" id="GO:0016020">
    <property type="term" value="C:membrane"/>
    <property type="evidence" value="ECO:0007669"/>
    <property type="project" value="InterPro"/>
</dbReference>
<evidence type="ECO:0000313" key="4">
    <source>
        <dbReference type="Proteomes" id="UP000094243"/>
    </source>
</evidence>
<dbReference type="InterPro" id="IPR015943">
    <property type="entry name" value="WD40/YVTN_repeat-like_dom_sf"/>
</dbReference>